<proteinExistence type="predicted"/>
<dbReference type="EMBL" id="HBGW01100636">
    <property type="protein sequence ID" value="CAD9645860.1"/>
    <property type="molecule type" value="Transcribed_RNA"/>
</dbReference>
<reference evidence="2" key="1">
    <citation type="submission" date="2021-01" db="EMBL/GenBank/DDBJ databases">
        <authorList>
            <person name="Corre E."/>
            <person name="Pelletier E."/>
            <person name="Niang G."/>
            <person name="Scheremetjew M."/>
            <person name="Finn R."/>
            <person name="Kale V."/>
            <person name="Holt S."/>
            <person name="Cochrane G."/>
            <person name="Meng A."/>
            <person name="Brown T."/>
            <person name="Cohen L."/>
        </authorList>
    </citation>
    <scope>NUCLEOTIDE SEQUENCE</scope>
    <source>
        <strain evidence="2">RCC3387</strain>
    </source>
</reference>
<evidence type="ECO:0000256" key="1">
    <source>
        <dbReference type="SAM" id="SignalP"/>
    </source>
</evidence>
<feature type="chain" id="PRO_5030994747" evidence="1">
    <location>
        <begin position="30"/>
        <end position="262"/>
    </location>
</feature>
<dbReference type="AlphaFoldDB" id="A0A7S2QLJ7"/>
<evidence type="ECO:0000313" key="2">
    <source>
        <dbReference type="EMBL" id="CAD9645860.1"/>
    </source>
</evidence>
<keyword evidence="1" id="KW-0732">Signal</keyword>
<sequence>MRGLPQVSCAARLTFALALLCAQGPAASAEAQSDEPRHSLRGSGFASAPSLANASENLVANRSDLDLHSEHRLDSGDAVQLVSQQTKPLPAECLSRKYAYFRGKGTAHCFAQLSGNPGVAGQACECPQGCGANVTWGHASSVTFEAWIENSANRAGCSERSVLITTPRSYFRASLGLRTASGGRCTEGILAQVLADSWRTYQSAVQRGSVHQCIHQASLGTQYFHLHTFCEAWHGLFIGHCVQMRSESEAPRLAREMARRIL</sequence>
<name>A0A7S2QLJ7_9DINO</name>
<feature type="signal peptide" evidence="1">
    <location>
        <begin position="1"/>
        <end position="29"/>
    </location>
</feature>
<gene>
    <name evidence="2" type="ORF">BRAN1462_LOCUS63682</name>
</gene>
<protein>
    <submittedName>
        <fullName evidence="2">Uncharacterized protein</fullName>
    </submittedName>
</protein>
<organism evidence="2">
    <name type="scientific">Zooxanthella nutricula</name>
    <dbReference type="NCBI Taxonomy" id="1333877"/>
    <lineage>
        <taxon>Eukaryota</taxon>
        <taxon>Sar</taxon>
        <taxon>Alveolata</taxon>
        <taxon>Dinophyceae</taxon>
        <taxon>Peridiniales</taxon>
        <taxon>Peridiniales incertae sedis</taxon>
        <taxon>Zooxanthella</taxon>
    </lineage>
</organism>
<accession>A0A7S2QLJ7</accession>